<evidence type="ECO:0000256" key="7">
    <source>
        <dbReference type="ARBA" id="ARBA00022737"/>
    </source>
</evidence>
<protein>
    <recommendedName>
        <fullName evidence="13">Disease resistance R13L4/SHOC-2-like LRR domain-containing protein</fullName>
    </recommendedName>
</protein>
<dbReference type="PROSITE" id="PS51450">
    <property type="entry name" value="LRR"/>
    <property type="match status" value="2"/>
</dbReference>
<evidence type="ECO:0000256" key="10">
    <source>
        <dbReference type="ARBA" id="ARBA00023170"/>
    </source>
</evidence>
<dbReference type="Gene3D" id="3.80.10.10">
    <property type="entry name" value="Ribonuclease Inhibitor"/>
    <property type="match status" value="2"/>
</dbReference>
<evidence type="ECO:0000259" key="13">
    <source>
        <dbReference type="Pfam" id="PF23598"/>
    </source>
</evidence>
<evidence type="ECO:0000256" key="5">
    <source>
        <dbReference type="ARBA" id="ARBA00022692"/>
    </source>
</evidence>
<dbReference type="Pfam" id="PF23598">
    <property type="entry name" value="LRR_14"/>
    <property type="match status" value="1"/>
</dbReference>
<sequence length="790" mass="88774">MFPQKIFQIPTLTLIYISDNFELNGFFPDFPLNAYLQRLVVARTNFSGQLPNSIGNLRNLTTLDLSSSQFNETLPNSLSNLTQLVELDLSINSFGGSIPSLTLCKKLERAHLDGNNFIGEITTTHFAGLTNLVELNLKDNFFTGVIPFSIFMLPSLEAIQLSKNEFSGKLNEFRNNVSNSIIYLDLSNNYLEGHIPMSLFQLATLAYLDLSFNKFSGTLDLHMVSKLGKLDHLDLSNNNLSLIDTTTSKSNSSLFPIISSVRLISCNLTTFPQFLKNQSSLYELDLSNNHLAGKIPKWIWKHKSLDHLNLSLNYLTNWEEPLLTNGSNLDIVDLNSNQLQGPLPAPPPFVFYLDYSNNNLSSFIPPSIGSLLSKIVFLYLSSNNLNGSIPESICNDSWHAELDLSNNVLTGAIPKCLIPMHGTLNILDLSRNKLNGTIDTLFHGTCELRTLNLNGNYLHGKVPKYLANCKSLEVLDLGNNKIQDHFPCFLKSIATLSILILRSNNLHGPLKCQVAWPHIQILDLASNNFSDRISNSFFETWKAMMKYGNLSKSDYLQFESQNSSKIYQDRATVISKNREMQLVKIQTIFTSVDLSCNKFEGLIPEELGQLKALYILNLSHNAFSGHIPSSLGNLKNLESLDLSNNKLTGEIPTQLASISFLEFLNLSNNHLQGRIPTGTQIQSFEAASFEGNDGLCGPPLTHNCSGDSPPASSFNVDYKESSIDWNFISVELGITFGIGIIVLPLLFCKSWRIWYWERVDNLLYRIFPQLDWVYEYHGGQGYRTLRWMRN</sequence>
<dbReference type="InterPro" id="IPR001611">
    <property type="entry name" value="Leu-rich_rpt"/>
</dbReference>
<accession>A0AAN9E7H1</accession>
<dbReference type="FunFam" id="3.80.10.10:FF:000213">
    <property type="entry name" value="Tyrosine-sulfated glycopeptide receptor 1"/>
    <property type="match status" value="1"/>
</dbReference>
<keyword evidence="9 12" id="KW-0472">Membrane</keyword>
<name>A0AAN9E7H1_CROPI</name>
<dbReference type="Pfam" id="PF00560">
    <property type="entry name" value="LRR_1"/>
    <property type="match status" value="4"/>
</dbReference>
<dbReference type="InterPro" id="IPR032675">
    <property type="entry name" value="LRR_dom_sf"/>
</dbReference>
<comment type="subcellular location">
    <subcellularLocation>
        <location evidence="1">Cell membrane</location>
        <topology evidence="1">Single-pass type I membrane protein</topology>
    </subcellularLocation>
</comment>
<dbReference type="PANTHER" id="PTHR48061:SF2">
    <property type="entry name" value="RECEPTOR LIKE PROTEIN 30-LIKE"/>
    <property type="match status" value="1"/>
</dbReference>
<feature type="domain" description="Disease resistance R13L4/SHOC-2-like LRR" evidence="13">
    <location>
        <begin position="40"/>
        <end position="264"/>
    </location>
</feature>
<keyword evidence="7" id="KW-0677">Repeat</keyword>
<keyword evidence="6" id="KW-0732">Signal</keyword>
<comment type="similarity">
    <text evidence="2">Belongs to the RLP family.</text>
</comment>
<gene>
    <name evidence="14" type="ORF">RIF29_42058</name>
</gene>
<keyword evidence="3" id="KW-1003">Cell membrane</keyword>
<dbReference type="GO" id="GO:0005886">
    <property type="term" value="C:plasma membrane"/>
    <property type="evidence" value="ECO:0007669"/>
    <property type="project" value="UniProtKB-SubCell"/>
</dbReference>
<evidence type="ECO:0000256" key="1">
    <source>
        <dbReference type="ARBA" id="ARBA00004251"/>
    </source>
</evidence>
<dbReference type="AlphaFoldDB" id="A0AAN9E7H1"/>
<evidence type="ECO:0000256" key="11">
    <source>
        <dbReference type="ARBA" id="ARBA00023180"/>
    </source>
</evidence>
<dbReference type="PANTHER" id="PTHR48061">
    <property type="entry name" value="LEUCINE-RICH REPEAT RECEPTOR PROTEIN KINASE EMS1-LIKE-RELATED"/>
    <property type="match status" value="1"/>
</dbReference>
<dbReference type="PRINTS" id="PR00019">
    <property type="entry name" value="LEURICHRPT"/>
</dbReference>
<keyword evidence="4" id="KW-0433">Leucine-rich repeat</keyword>
<dbReference type="SUPFAM" id="SSF52058">
    <property type="entry name" value="L domain-like"/>
    <property type="match status" value="1"/>
</dbReference>
<dbReference type="InterPro" id="IPR055414">
    <property type="entry name" value="LRR_R13L4/SHOC2-like"/>
</dbReference>
<keyword evidence="10" id="KW-0675">Receptor</keyword>
<keyword evidence="8 12" id="KW-1133">Transmembrane helix</keyword>
<dbReference type="EMBL" id="JAYWIO010000008">
    <property type="protein sequence ID" value="KAK7247181.1"/>
    <property type="molecule type" value="Genomic_DNA"/>
</dbReference>
<dbReference type="SMART" id="SM00369">
    <property type="entry name" value="LRR_TYP"/>
    <property type="match status" value="8"/>
</dbReference>
<feature type="transmembrane region" description="Helical" evidence="12">
    <location>
        <begin position="725"/>
        <end position="748"/>
    </location>
</feature>
<dbReference type="SUPFAM" id="SSF52047">
    <property type="entry name" value="RNI-like"/>
    <property type="match status" value="1"/>
</dbReference>
<keyword evidence="11" id="KW-0325">Glycoprotein</keyword>
<evidence type="ECO:0000256" key="3">
    <source>
        <dbReference type="ARBA" id="ARBA00022475"/>
    </source>
</evidence>
<organism evidence="14 15">
    <name type="scientific">Crotalaria pallida</name>
    <name type="common">Smooth rattlebox</name>
    <name type="synonym">Crotalaria striata</name>
    <dbReference type="NCBI Taxonomy" id="3830"/>
    <lineage>
        <taxon>Eukaryota</taxon>
        <taxon>Viridiplantae</taxon>
        <taxon>Streptophyta</taxon>
        <taxon>Embryophyta</taxon>
        <taxon>Tracheophyta</taxon>
        <taxon>Spermatophyta</taxon>
        <taxon>Magnoliopsida</taxon>
        <taxon>eudicotyledons</taxon>
        <taxon>Gunneridae</taxon>
        <taxon>Pentapetalae</taxon>
        <taxon>rosids</taxon>
        <taxon>fabids</taxon>
        <taxon>Fabales</taxon>
        <taxon>Fabaceae</taxon>
        <taxon>Papilionoideae</taxon>
        <taxon>50 kb inversion clade</taxon>
        <taxon>genistoids sensu lato</taxon>
        <taxon>core genistoids</taxon>
        <taxon>Crotalarieae</taxon>
        <taxon>Crotalaria</taxon>
    </lineage>
</organism>
<evidence type="ECO:0000256" key="12">
    <source>
        <dbReference type="SAM" id="Phobius"/>
    </source>
</evidence>
<comment type="caution">
    <text evidence="14">The sequence shown here is derived from an EMBL/GenBank/DDBJ whole genome shotgun (WGS) entry which is preliminary data.</text>
</comment>
<keyword evidence="15" id="KW-1185">Reference proteome</keyword>
<evidence type="ECO:0000256" key="6">
    <source>
        <dbReference type="ARBA" id="ARBA00022729"/>
    </source>
</evidence>
<evidence type="ECO:0000256" key="2">
    <source>
        <dbReference type="ARBA" id="ARBA00009592"/>
    </source>
</evidence>
<evidence type="ECO:0000313" key="15">
    <source>
        <dbReference type="Proteomes" id="UP001372338"/>
    </source>
</evidence>
<dbReference type="FunFam" id="3.80.10.10:FF:000095">
    <property type="entry name" value="LRR receptor-like serine/threonine-protein kinase GSO1"/>
    <property type="match status" value="1"/>
</dbReference>
<dbReference type="InterPro" id="IPR003591">
    <property type="entry name" value="Leu-rich_rpt_typical-subtyp"/>
</dbReference>
<evidence type="ECO:0000313" key="14">
    <source>
        <dbReference type="EMBL" id="KAK7247181.1"/>
    </source>
</evidence>
<evidence type="ECO:0000256" key="4">
    <source>
        <dbReference type="ARBA" id="ARBA00022614"/>
    </source>
</evidence>
<dbReference type="Proteomes" id="UP001372338">
    <property type="component" value="Unassembled WGS sequence"/>
</dbReference>
<reference evidence="14 15" key="1">
    <citation type="submission" date="2024-01" db="EMBL/GenBank/DDBJ databases">
        <title>The genomes of 5 underutilized Papilionoideae crops provide insights into root nodulation and disease resistanc.</title>
        <authorList>
            <person name="Yuan L."/>
        </authorList>
    </citation>
    <scope>NUCLEOTIDE SEQUENCE [LARGE SCALE GENOMIC DNA]</scope>
    <source>
        <strain evidence="14">ZHUSHIDOU_FW_LH</strain>
        <tissue evidence="14">Leaf</tissue>
    </source>
</reference>
<evidence type="ECO:0000256" key="8">
    <source>
        <dbReference type="ARBA" id="ARBA00022989"/>
    </source>
</evidence>
<keyword evidence="5 12" id="KW-0812">Transmembrane</keyword>
<dbReference type="InterPro" id="IPR046956">
    <property type="entry name" value="RLP23-like"/>
</dbReference>
<evidence type="ECO:0000256" key="9">
    <source>
        <dbReference type="ARBA" id="ARBA00023136"/>
    </source>
</evidence>
<proteinExistence type="inferred from homology"/>
<dbReference type="Pfam" id="PF13855">
    <property type="entry name" value="LRR_8"/>
    <property type="match status" value="2"/>
</dbReference>